<comment type="pathway">
    <text evidence="4">Amino-acid biosynthesis.</text>
</comment>
<dbReference type="Pfam" id="PF02826">
    <property type="entry name" value="2-Hacid_dh_C"/>
    <property type="match status" value="1"/>
</dbReference>
<sequence>MSNSTISTPTLSRRSSFNTREPLTRTLQPINVSSIKVLLLEGINQKAVNRLKSTGFQVESLTKSLSEEELIEKIKDVHAVGIRSKTQLNKNVLEHADKLIVIGCFCIGTNQVDLEFAASKGISVFNSPFSNSRSVAELVIAEIIMLARQLGERVKEMSQGIWNKVSQNCNEIRGKVLGIIGYGHIGTQLSVIAESLGMRVIWYDIQPVMPLGMSRSMRSMEDVLVQSDFVSIHIPETHETINMISGPQLALMKPTAFLINASRGTVVDIPALAAALKEKRIAGAAVDVFPVEPFKNGKYFESELINCPNVIMTPHIGGSTDEAQSMIGDEVAAAIIKFINAGTSSNAVNFPECDLRAIPFSDKKTFRLVNVHQNVPGVLGQINSVLSGWNVEKQVSDSRGDIAYFIADIRVEDTHQIDSIYSQISSISENIITRAL</sequence>
<evidence type="ECO:0000256" key="5">
    <source>
        <dbReference type="RuleBase" id="RU003719"/>
    </source>
</evidence>
<dbReference type="InterPro" id="IPR050418">
    <property type="entry name" value="D-iso_2-hydroxyacid_DH_PdxB"/>
</dbReference>
<dbReference type="OrthoDB" id="418179at2759"/>
<dbReference type="SUPFAM" id="SSF55021">
    <property type="entry name" value="ACT-like"/>
    <property type="match status" value="1"/>
</dbReference>
<dbReference type="Proteomes" id="UP000245609">
    <property type="component" value="Unassembled WGS sequence"/>
</dbReference>
<evidence type="ECO:0000256" key="2">
    <source>
        <dbReference type="ARBA" id="ARBA00023002"/>
    </source>
</evidence>
<dbReference type="PANTHER" id="PTHR43761">
    <property type="entry name" value="D-ISOMER SPECIFIC 2-HYDROXYACID DEHYDROGENASE FAMILY PROTEIN (AFU_ORTHOLOGUE AFUA_1G13630)"/>
    <property type="match status" value="1"/>
</dbReference>
<dbReference type="GO" id="GO:0047545">
    <property type="term" value="F:(S)-2-hydroxyglutarate dehydrogenase activity"/>
    <property type="evidence" value="ECO:0007669"/>
    <property type="project" value="UniProtKB-ARBA"/>
</dbReference>
<dbReference type="NCBIfam" id="NF008759">
    <property type="entry name" value="PRK11790.1"/>
    <property type="match status" value="1"/>
</dbReference>
<dbReference type="PANTHER" id="PTHR43761:SF1">
    <property type="entry name" value="D-ISOMER SPECIFIC 2-HYDROXYACID DEHYDROGENASE CATALYTIC DOMAIN-CONTAINING PROTEIN-RELATED"/>
    <property type="match status" value="1"/>
</dbReference>
<dbReference type="PROSITE" id="PS00670">
    <property type="entry name" value="D_2_HYDROXYACID_DH_2"/>
    <property type="match status" value="1"/>
</dbReference>
<name>A0A2T9Z3X1_9FUNG</name>
<evidence type="ECO:0000259" key="6">
    <source>
        <dbReference type="Pfam" id="PF00389"/>
    </source>
</evidence>
<feature type="non-terminal residue" evidence="8">
    <location>
        <position position="436"/>
    </location>
</feature>
<dbReference type="STRING" id="133381.A0A2T9Z3X1"/>
<dbReference type="Pfam" id="PF00389">
    <property type="entry name" value="2-Hacid_dh"/>
    <property type="match status" value="1"/>
</dbReference>
<feature type="domain" description="D-isomer specific 2-hydroxyacid dehydrogenase NAD-binding" evidence="7">
    <location>
        <begin position="141"/>
        <end position="317"/>
    </location>
</feature>
<dbReference type="InterPro" id="IPR036291">
    <property type="entry name" value="NAD(P)-bd_dom_sf"/>
</dbReference>
<gene>
    <name evidence="8" type="ORF">BB560_005542</name>
</gene>
<protein>
    <recommendedName>
        <fullName evidence="10">Phosphoglycerate dehydrogenase</fullName>
    </recommendedName>
</protein>
<comment type="similarity">
    <text evidence="1 5">Belongs to the D-isomer specific 2-hydroxyacid dehydrogenase family.</text>
</comment>
<proteinExistence type="inferred from homology"/>
<evidence type="ECO:0008006" key="10">
    <source>
        <dbReference type="Google" id="ProtNLM"/>
    </source>
</evidence>
<dbReference type="GO" id="GO:0051287">
    <property type="term" value="F:NAD binding"/>
    <property type="evidence" value="ECO:0007669"/>
    <property type="project" value="InterPro"/>
</dbReference>
<evidence type="ECO:0000259" key="7">
    <source>
        <dbReference type="Pfam" id="PF02826"/>
    </source>
</evidence>
<dbReference type="Gene3D" id="3.40.50.720">
    <property type="entry name" value="NAD(P)-binding Rossmann-like Domain"/>
    <property type="match status" value="2"/>
</dbReference>
<evidence type="ECO:0000256" key="1">
    <source>
        <dbReference type="ARBA" id="ARBA00005854"/>
    </source>
</evidence>
<dbReference type="SUPFAM" id="SSF51735">
    <property type="entry name" value="NAD(P)-binding Rossmann-fold domains"/>
    <property type="match status" value="1"/>
</dbReference>
<dbReference type="PROSITE" id="PS00065">
    <property type="entry name" value="D_2_HYDROXYACID_DH_1"/>
    <property type="match status" value="1"/>
</dbReference>
<organism evidence="8 9">
    <name type="scientific">Smittium megazygosporum</name>
    <dbReference type="NCBI Taxonomy" id="133381"/>
    <lineage>
        <taxon>Eukaryota</taxon>
        <taxon>Fungi</taxon>
        <taxon>Fungi incertae sedis</taxon>
        <taxon>Zoopagomycota</taxon>
        <taxon>Kickxellomycotina</taxon>
        <taxon>Harpellomycetes</taxon>
        <taxon>Harpellales</taxon>
        <taxon>Legeriomycetaceae</taxon>
        <taxon>Smittium</taxon>
    </lineage>
</organism>
<dbReference type="SUPFAM" id="SSF52283">
    <property type="entry name" value="Formate/glycerate dehydrogenase catalytic domain-like"/>
    <property type="match status" value="1"/>
</dbReference>
<keyword evidence="2 5" id="KW-0560">Oxidoreductase</keyword>
<dbReference type="EMBL" id="MBFS01002291">
    <property type="protein sequence ID" value="PVU99244.1"/>
    <property type="molecule type" value="Genomic_DNA"/>
</dbReference>
<dbReference type="PROSITE" id="PS00671">
    <property type="entry name" value="D_2_HYDROXYACID_DH_3"/>
    <property type="match status" value="1"/>
</dbReference>
<dbReference type="InterPro" id="IPR006139">
    <property type="entry name" value="D-isomer_2_OHA_DH_cat_dom"/>
</dbReference>
<keyword evidence="3" id="KW-0520">NAD</keyword>
<dbReference type="AlphaFoldDB" id="A0A2T9Z3X1"/>
<feature type="domain" description="D-isomer specific 2-hydroxyacid dehydrogenase catalytic" evidence="6">
    <location>
        <begin position="37"/>
        <end position="349"/>
    </location>
</feature>
<dbReference type="InterPro" id="IPR029753">
    <property type="entry name" value="D-isomer_DH_CS"/>
</dbReference>
<comment type="caution">
    <text evidence="8">The sequence shown here is derived from an EMBL/GenBank/DDBJ whole genome shotgun (WGS) entry which is preliminary data.</text>
</comment>
<keyword evidence="9" id="KW-1185">Reference proteome</keyword>
<dbReference type="InterPro" id="IPR006140">
    <property type="entry name" value="D-isomer_DH_NAD-bd"/>
</dbReference>
<dbReference type="Gene3D" id="3.30.70.260">
    <property type="match status" value="1"/>
</dbReference>
<evidence type="ECO:0000256" key="3">
    <source>
        <dbReference type="ARBA" id="ARBA00023027"/>
    </source>
</evidence>
<dbReference type="CDD" id="cd12176">
    <property type="entry name" value="PGDH_3"/>
    <property type="match status" value="1"/>
</dbReference>
<evidence type="ECO:0000313" key="8">
    <source>
        <dbReference type="EMBL" id="PVU99244.1"/>
    </source>
</evidence>
<dbReference type="GO" id="GO:0004617">
    <property type="term" value="F:phosphoglycerate dehydrogenase activity"/>
    <property type="evidence" value="ECO:0007669"/>
    <property type="project" value="UniProtKB-ARBA"/>
</dbReference>
<dbReference type="InterPro" id="IPR029752">
    <property type="entry name" value="D-isomer_DH_CS1"/>
</dbReference>
<dbReference type="FunFam" id="3.40.50.720:FF:000041">
    <property type="entry name" value="D-3-phosphoglycerate dehydrogenase"/>
    <property type="match status" value="1"/>
</dbReference>
<accession>A0A2T9Z3X1</accession>
<dbReference type="InterPro" id="IPR045865">
    <property type="entry name" value="ACT-like_dom_sf"/>
</dbReference>
<evidence type="ECO:0000313" key="9">
    <source>
        <dbReference type="Proteomes" id="UP000245609"/>
    </source>
</evidence>
<evidence type="ECO:0000256" key="4">
    <source>
        <dbReference type="ARBA" id="ARBA00029440"/>
    </source>
</evidence>
<dbReference type="GO" id="GO:0006564">
    <property type="term" value="P:L-serine biosynthetic process"/>
    <property type="evidence" value="ECO:0007669"/>
    <property type="project" value="UniProtKB-ARBA"/>
</dbReference>
<reference evidence="8 9" key="1">
    <citation type="journal article" date="2018" name="MBio">
        <title>Comparative Genomics Reveals the Core Gene Toolbox for the Fungus-Insect Symbiosis.</title>
        <authorList>
            <person name="Wang Y."/>
            <person name="Stata M."/>
            <person name="Wang W."/>
            <person name="Stajich J.E."/>
            <person name="White M.M."/>
            <person name="Moncalvo J.M."/>
        </authorList>
    </citation>
    <scope>NUCLEOTIDE SEQUENCE [LARGE SCALE GENOMIC DNA]</scope>
    <source>
        <strain evidence="8 9">SC-DP-2</strain>
    </source>
</reference>